<protein>
    <submittedName>
        <fullName evidence="2">Uncharacterized protein</fullName>
    </submittedName>
</protein>
<dbReference type="OrthoDB" id="6150772at2759"/>
<dbReference type="AlphaFoldDB" id="A0A8S3YKX4"/>
<proteinExistence type="predicted"/>
<reference evidence="2" key="1">
    <citation type="submission" date="2021-04" db="EMBL/GenBank/DDBJ databases">
        <authorList>
            <consortium name="Molecular Ecology Group"/>
        </authorList>
    </citation>
    <scope>NUCLEOTIDE SEQUENCE</scope>
</reference>
<name>A0A8S3YKX4_9EUPU</name>
<keyword evidence="1" id="KW-1133">Transmembrane helix</keyword>
<accession>A0A8S3YKX4</accession>
<keyword evidence="1" id="KW-0472">Membrane</keyword>
<dbReference type="Proteomes" id="UP000678393">
    <property type="component" value="Unassembled WGS sequence"/>
</dbReference>
<dbReference type="EMBL" id="CAJHNH020000402">
    <property type="protein sequence ID" value="CAG5117414.1"/>
    <property type="molecule type" value="Genomic_DNA"/>
</dbReference>
<feature type="non-terminal residue" evidence="2">
    <location>
        <position position="51"/>
    </location>
</feature>
<comment type="caution">
    <text evidence="2">The sequence shown here is derived from an EMBL/GenBank/DDBJ whole genome shotgun (WGS) entry which is preliminary data.</text>
</comment>
<organism evidence="2 3">
    <name type="scientific">Candidula unifasciata</name>
    <dbReference type="NCBI Taxonomy" id="100452"/>
    <lineage>
        <taxon>Eukaryota</taxon>
        <taxon>Metazoa</taxon>
        <taxon>Spiralia</taxon>
        <taxon>Lophotrochozoa</taxon>
        <taxon>Mollusca</taxon>
        <taxon>Gastropoda</taxon>
        <taxon>Heterobranchia</taxon>
        <taxon>Euthyneura</taxon>
        <taxon>Panpulmonata</taxon>
        <taxon>Eupulmonata</taxon>
        <taxon>Stylommatophora</taxon>
        <taxon>Helicina</taxon>
        <taxon>Helicoidea</taxon>
        <taxon>Geomitridae</taxon>
        <taxon>Candidula</taxon>
    </lineage>
</organism>
<evidence type="ECO:0000313" key="3">
    <source>
        <dbReference type="Proteomes" id="UP000678393"/>
    </source>
</evidence>
<evidence type="ECO:0000256" key="1">
    <source>
        <dbReference type="SAM" id="Phobius"/>
    </source>
</evidence>
<keyword evidence="3" id="KW-1185">Reference proteome</keyword>
<feature type="transmembrane region" description="Helical" evidence="1">
    <location>
        <begin position="6"/>
        <end position="23"/>
    </location>
</feature>
<keyword evidence="1" id="KW-0812">Transmembrane</keyword>
<evidence type="ECO:0000313" key="2">
    <source>
        <dbReference type="EMBL" id="CAG5117414.1"/>
    </source>
</evidence>
<gene>
    <name evidence="2" type="ORF">CUNI_LOCUS2972</name>
</gene>
<sequence>MLRDLFFYTIFMLSVLLVAYGHMDVRSQFLQTQYVKHRFLRTPIYEESDEK</sequence>